<dbReference type="InterPro" id="IPR036855">
    <property type="entry name" value="Znf_CCCH_sf"/>
</dbReference>
<comment type="caution">
    <text evidence="7">The sequence shown here is derived from an EMBL/GenBank/DDBJ whole genome shotgun (WGS) entry which is preliminary data.</text>
</comment>
<gene>
    <name evidence="7" type="ORF">DUNSADRAFT_2318</name>
</gene>
<organism evidence="7 8">
    <name type="scientific">Dunaliella salina</name>
    <name type="common">Green alga</name>
    <name type="synonym">Protococcus salinus</name>
    <dbReference type="NCBI Taxonomy" id="3046"/>
    <lineage>
        <taxon>Eukaryota</taxon>
        <taxon>Viridiplantae</taxon>
        <taxon>Chlorophyta</taxon>
        <taxon>core chlorophytes</taxon>
        <taxon>Chlorophyceae</taxon>
        <taxon>CS clade</taxon>
        <taxon>Chlamydomonadales</taxon>
        <taxon>Dunaliellaceae</taxon>
        <taxon>Dunaliella</taxon>
    </lineage>
</organism>
<feature type="region of interest" description="Disordered" evidence="5">
    <location>
        <begin position="305"/>
        <end position="332"/>
    </location>
</feature>
<feature type="compositionally biased region" description="Polar residues" evidence="5">
    <location>
        <begin position="428"/>
        <end position="438"/>
    </location>
</feature>
<keyword evidence="1 4" id="KW-0479">Metal-binding</keyword>
<dbReference type="EMBL" id="MU070762">
    <property type="protein sequence ID" value="KAF5826698.1"/>
    <property type="molecule type" value="Genomic_DNA"/>
</dbReference>
<name>A0ABQ7FWF0_DUNSA</name>
<evidence type="ECO:0000256" key="5">
    <source>
        <dbReference type="SAM" id="MobiDB-lite"/>
    </source>
</evidence>
<dbReference type="Proteomes" id="UP000815325">
    <property type="component" value="Unassembled WGS sequence"/>
</dbReference>
<feature type="region of interest" description="Disordered" evidence="5">
    <location>
        <begin position="348"/>
        <end position="521"/>
    </location>
</feature>
<reference evidence="7" key="1">
    <citation type="submission" date="2017-08" db="EMBL/GenBank/DDBJ databases">
        <authorList>
            <person name="Polle J.E."/>
            <person name="Barry K."/>
            <person name="Cushman J."/>
            <person name="Schmutz J."/>
            <person name="Tran D."/>
            <person name="Hathwaick L.T."/>
            <person name="Yim W.C."/>
            <person name="Jenkins J."/>
            <person name="Mckie-Krisberg Z.M."/>
            <person name="Prochnik S."/>
            <person name="Lindquist E."/>
            <person name="Dockter R.B."/>
            <person name="Adam C."/>
            <person name="Molina H."/>
            <person name="Bunkerborg J."/>
            <person name="Jin E."/>
            <person name="Buchheim M."/>
            <person name="Magnuson J."/>
        </authorList>
    </citation>
    <scope>NUCLEOTIDE SEQUENCE</scope>
    <source>
        <strain evidence="7">CCAP 19/18</strain>
    </source>
</reference>
<proteinExistence type="predicted"/>
<feature type="region of interest" description="Disordered" evidence="5">
    <location>
        <begin position="544"/>
        <end position="576"/>
    </location>
</feature>
<protein>
    <recommendedName>
        <fullName evidence="6">C3H1-type domain-containing protein</fullName>
    </recommendedName>
</protein>
<evidence type="ECO:0000256" key="3">
    <source>
        <dbReference type="ARBA" id="ARBA00022833"/>
    </source>
</evidence>
<dbReference type="SUPFAM" id="SSF90229">
    <property type="entry name" value="CCCH zinc finger"/>
    <property type="match status" value="1"/>
</dbReference>
<evidence type="ECO:0000256" key="1">
    <source>
        <dbReference type="ARBA" id="ARBA00022723"/>
    </source>
</evidence>
<keyword evidence="3 4" id="KW-0862">Zinc</keyword>
<keyword evidence="2 4" id="KW-0863">Zinc-finger</keyword>
<feature type="zinc finger region" description="C3H1-type" evidence="4">
    <location>
        <begin position="517"/>
        <end position="544"/>
    </location>
</feature>
<evidence type="ECO:0000256" key="4">
    <source>
        <dbReference type="PROSITE-ProRule" id="PRU00723"/>
    </source>
</evidence>
<feature type="domain" description="C3H1-type" evidence="6">
    <location>
        <begin position="517"/>
        <end position="544"/>
    </location>
</feature>
<feature type="region of interest" description="Disordered" evidence="5">
    <location>
        <begin position="56"/>
        <end position="91"/>
    </location>
</feature>
<feature type="compositionally biased region" description="Polar residues" evidence="5">
    <location>
        <begin position="68"/>
        <end position="77"/>
    </location>
</feature>
<feature type="compositionally biased region" description="Low complexity" evidence="5">
    <location>
        <begin position="503"/>
        <end position="515"/>
    </location>
</feature>
<feature type="compositionally biased region" description="Low complexity" evidence="5">
    <location>
        <begin position="457"/>
        <end position="469"/>
    </location>
</feature>
<feature type="compositionally biased region" description="Gly residues" evidence="5">
    <location>
        <begin position="550"/>
        <end position="576"/>
    </location>
</feature>
<sequence length="576" mass="57131">MHTGVVALSHMDPKLLATILHTAFASGVELDERSRAGNVFHPATLFASRQTVSAAKQSLAEQRGASLPSPSAPESQDASSATAPPATATAAPSVLPAGTAAHAASGAPSLPATPTESAALLPQTNVPQSRGSSYGNDTSIGASGSEGLVSSPRRGTATPSQAATKQPALPLRAPWVPSQLQVPNDQAQDKADTAWTLLLHAYKGPDGKNQAAPQIATRLVGLQNSVLGMLAARHDATVVVALPVDIAGLPVPPADAVCRMLQPIGSGDGLKVSAAQYCKAAARRANAQNLVDKLLGLTSFGTSRGAGGGGAGAGGRFSRDSRASMTPGGRGFGGRSFASSSVYNNNSMNSTGRGSGGSIYNKSMHSAGRGSGGQSSARSYNGIGSHGFGNPGAGSPSATTDSNTRGGSSRPHSSGFSAASSQPPPTLGITTSFGQTGISPYGPKAGITSTFGQAGISPYGSSPSPKSSPCGTIGSRPPPPPPPASYGGGAFLAPPHPPPVPNSPSVASAPSTTTSGRPGRIPCKFFQEGRCAKGLACTFSHEASTSAAPGGVGVAAFGRGGRGRGFSGNSRGGYQG</sequence>
<dbReference type="Gene3D" id="4.10.1000.10">
    <property type="entry name" value="Zinc finger, CCCH-type"/>
    <property type="match status" value="1"/>
</dbReference>
<dbReference type="Pfam" id="PF00642">
    <property type="entry name" value="zf-CCCH"/>
    <property type="match status" value="1"/>
</dbReference>
<evidence type="ECO:0000259" key="6">
    <source>
        <dbReference type="PROSITE" id="PS50103"/>
    </source>
</evidence>
<feature type="compositionally biased region" description="Low complexity" evidence="5">
    <location>
        <begin position="78"/>
        <end position="91"/>
    </location>
</feature>
<evidence type="ECO:0000256" key="2">
    <source>
        <dbReference type="ARBA" id="ARBA00022771"/>
    </source>
</evidence>
<dbReference type="InterPro" id="IPR000571">
    <property type="entry name" value="Znf_CCCH"/>
</dbReference>
<keyword evidence="8" id="KW-1185">Reference proteome</keyword>
<feature type="compositionally biased region" description="Polar residues" evidence="5">
    <location>
        <begin position="124"/>
        <end position="142"/>
    </location>
</feature>
<feature type="compositionally biased region" description="Gly residues" evidence="5">
    <location>
        <begin position="305"/>
        <end position="315"/>
    </location>
</feature>
<dbReference type="PROSITE" id="PS50103">
    <property type="entry name" value="ZF_C3H1"/>
    <property type="match status" value="1"/>
</dbReference>
<feature type="compositionally biased region" description="Polar residues" evidence="5">
    <location>
        <begin position="396"/>
        <end position="421"/>
    </location>
</feature>
<evidence type="ECO:0000313" key="8">
    <source>
        <dbReference type="Proteomes" id="UP000815325"/>
    </source>
</evidence>
<feature type="region of interest" description="Disordered" evidence="5">
    <location>
        <begin position="124"/>
        <end position="169"/>
    </location>
</feature>
<dbReference type="SMART" id="SM00356">
    <property type="entry name" value="ZnF_C3H1"/>
    <property type="match status" value="1"/>
</dbReference>
<evidence type="ECO:0000313" key="7">
    <source>
        <dbReference type="EMBL" id="KAF5826698.1"/>
    </source>
</evidence>
<accession>A0ABQ7FWF0</accession>